<dbReference type="GO" id="GO:0016593">
    <property type="term" value="C:Cdc73/Paf1 complex"/>
    <property type="evidence" value="ECO:0007669"/>
    <property type="project" value="TreeGrafter"/>
</dbReference>
<dbReference type="PANTHER" id="PTHR14027:SF2">
    <property type="entry name" value="RNA POLYMERASE-ASSOCIATED PROTEIN CTR9 HOMOLOG"/>
    <property type="match status" value="1"/>
</dbReference>
<name>A0A0L0S7Y0_ALLM3</name>
<evidence type="ECO:0000313" key="7">
    <source>
        <dbReference type="Proteomes" id="UP000054350"/>
    </source>
</evidence>
<dbReference type="GO" id="GO:0000993">
    <property type="term" value="F:RNA polymerase II complex binding"/>
    <property type="evidence" value="ECO:0007669"/>
    <property type="project" value="TreeGrafter"/>
</dbReference>
<dbReference type="PROSITE" id="PS50293">
    <property type="entry name" value="TPR_REGION"/>
    <property type="match status" value="1"/>
</dbReference>
<feature type="region of interest" description="Disordered" evidence="5">
    <location>
        <begin position="995"/>
        <end position="1142"/>
    </location>
</feature>
<evidence type="ECO:0000256" key="1">
    <source>
        <dbReference type="ARBA" id="ARBA00022737"/>
    </source>
</evidence>
<sequence>MASAGDKDVIEVHVEGNEFVDIQLHPLPPAADILSVLTSETDLKYFVRLAILYYKQNRPDEYDQFLAECANRRADREQTRQALLLVQAIDSINKSTGVAVPDALRRRLLADAEAKVKEAERIDGAYLPLWLVRGTLFLEQDAFEKAEVQFQFVLNKTRDNVPALYGMAMAFTRRSEWKKGLRFWQRTLRIISSDPNVPLTLQTTVRLAIGVCFARLGLVQEARTAYLRVLDLDPAHATAHAYLSSLCLNEMRTPDCPNSERRELQAMGINFAQKAYRAMKDKGETNALVLTRMVDLLFLEGRYDDVPVLIERAMTATRDPLLLAELHYYHGRYFHRLGDYDRAHDHYIKALSYQPDMVLVRFPLAQIHSHRSENSQAIEHLDQIREKVRPRTKTRQMLDAAGKAFATGPGTSLGDDYDTLKLLGFLHARLAESPVLTSATMPTREYQEARERQRQLYSRAEELFKLLMTFQSADPDESGSRDIHAMVMYARLLERSPTATMDHFGWALQLYKSAEALLVRDQGENAVPHELLNNMGVLNQVLHKHKLPEDLASKKDHGDRLELAEKLYALAYQKVRESTTLPAETKDAHETTLRYNTARLKELQGNEHDAEILYQRILRQHPAYVDAQLRLGVIAQQRGHLEEAAKHFQQALDVAPTSVDAHILLGVLQLTQNQTRAARRLFGKVLTDIDKFDIVSLLQLGNIWLLGPKPDLETRDRNLTEAYKLFDKVLQLDPRNPWAANGLAIAMREKGWADEALRTFEQVRESDDNVACFAVNYAHMLAEVGQYKRAIPLYEKALERFFEGKNVDLLMSAAKAYYMLGKNTKSAEMHLAALKLLQRALHIFPRDFLLWFNLSIVLQDHTSVLSTERLDKVTVEQMRAAVALAELAIRNLNWLAKRDTQQYDQAIAAQRAAHIKNLKERLEKRIEELIFTQEDRKKRLDDMIRRKEADERQARLAQEMQMREQSQQMESVLRNYERVNARIQEDMHEWDSIRARALAPPPKSSRGSRRGGDGEGGSSRGARARGGRGRDDGDGFLVNDSEDEDGASGVSESEPSDMEGDDGDDGGARRGKKAGKARKRSTRPSKSGSVSGDEGTGAGGDGARSAKRRKLKKRGDRAGASQPLSREFIEDSDQELAEAEGE</sequence>
<dbReference type="AlphaFoldDB" id="A0A0L0S7Y0"/>
<feature type="repeat" description="TPR" evidence="3">
    <location>
        <begin position="814"/>
        <end position="847"/>
    </location>
</feature>
<dbReference type="SUPFAM" id="SSF81901">
    <property type="entry name" value="HCP-like"/>
    <property type="match status" value="1"/>
</dbReference>
<feature type="compositionally biased region" description="Acidic residues" evidence="5">
    <location>
        <begin position="1130"/>
        <end position="1142"/>
    </location>
</feature>
<dbReference type="OrthoDB" id="343875at2759"/>
<dbReference type="OMA" id="CFLAGEF"/>
<dbReference type="GO" id="GO:0006355">
    <property type="term" value="P:regulation of DNA-templated transcription"/>
    <property type="evidence" value="ECO:0007669"/>
    <property type="project" value="InterPro"/>
</dbReference>
<evidence type="ECO:0008006" key="8">
    <source>
        <dbReference type="Google" id="ProtNLM"/>
    </source>
</evidence>
<dbReference type="Pfam" id="PF13432">
    <property type="entry name" value="TPR_16"/>
    <property type="match status" value="2"/>
</dbReference>
<reference evidence="7" key="2">
    <citation type="submission" date="2009-11" db="EMBL/GenBank/DDBJ databases">
        <title>The Genome Sequence of Allomyces macrogynus strain ATCC 38327.</title>
        <authorList>
            <consortium name="The Broad Institute Genome Sequencing Platform"/>
            <person name="Russ C."/>
            <person name="Cuomo C."/>
            <person name="Shea T."/>
            <person name="Young S.K."/>
            <person name="Zeng Q."/>
            <person name="Koehrsen M."/>
            <person name="Haas B."/>
            <person name="Borodovsky M."/>
            <person name="Guigo R."/>
            <person name="Alvarado L."/>
            <person name="Berlin A."/>
            <person name="Borenstein D."/>
            <person name="Chen Z."/>
            <person name="Engels R."/>
            <person name="Freedman E."/>
            <person name="Gellesch M."/>
            <person name="Goldberg J."/>
            <person name="Griggs A."/>
            <person name="Gujja S."/>
            <person name="Heiman D."/>
            <person name="Hepburn T."/>
            <person name="Howarth C."/>
            <person name="Jen D."/>
            <person name="Larson L."/>
            <person name="Lewis B."/>
            <person name="Mehta T."/>
            <person name="Park D."/>
            <person name="Pearson M."/>
            <person name="Roberts A."/>
            <person name="Saif S."/>
            <person name="Shenoy N."/>
            <person name="Sisk P."/>
            <person name="Stolte C."/>
            <person name="Sykes S."/>
            <person name="Walk T."/>
            <person name="White J."/>
            <person name="Yandava C."/>
            <person name="Burger G."/>
            <person name="Gray M.W."/>
            <person name="Holland P.W.H."/>
            <person name="King N."/>
            <person name="Lang F.B.F."/>
            <person name="Roger A.J."/>
            <person name="Ruiz-Trillo I."/>
            <person name="Lander E."/>
            <person name="Nusbaum C."/>
        </authorList>
    </citation>
    <scope>NUCLEOTIDE SEQUENCE [LARGE SCALE GENOMIC DNA]</scope>
    <source>
        <strain evidence="7">ATCC 38327</strain>
    </source>
</reference>
<dbReference type="Proteomes" id="UP000054350">
    <property type="component" value="Unassembled WGS sequence"/>
</dbReference>
<dbReference type="Gene3D" id="1.25.40.10">
    <property type="entry name" value="Tetratricopeptide repeat domain"/>
    <property type="match status" value="3"/>
</dbReference>
<protein>
    <recommendedName>
        <fullName evidence="8">RNA polymerase-associated protein CTR9</fullName>
    </recommendedName>
</protein>
<dbReference type="Pfam" id="PF14559">
    <property type="entry name" value="TPR_19"/>
    <property type="match status" value="2"/>
</dbReference>
<proteinExistence type="predicted"/>
<keyword evidence="7" id="KW-1185">Reference proteome</keyword>
<gene>
    <name evidence="6" type="ORF">AMAG_04098</name>
</gene>
<evidence type="ECO:0000313" key="6">
    <source>
        <dbReference type="EMBL" id="KNE58531.1"/>
    </source>
</evidence>
<feature type="compositionally biased region" description="Basic residues" evidence="5">
    <location>
        <begin position="1105"/>
        <end position="1115"/>
    </location>
</feature>
<reference evidence="6 7" key="1">
    <citation type="submission" date="2009-11" db="EMBL/GenBank/DDBJ databases">
        <title>Annotation of Allomyces macrogynus ATCC 38327.</title>
        <authorList>
            <consortium name="The Broad Institute Genome Sequencing Platform"/>
            <person name="Russ C."/>
            <person name="Cuomo C."/>
            <person name="Burger G."/>
            <person name="Gray M.W."/>
            <person name="Holland P.W.H."/>
            <person name="King N."/>
            <person name="Lang F.B.F."/>
            <person name="Roger A.J."/>
            <person name="Ruiz-Trillo I."/>
            <person name="Young S.K."/>
            <person name="Zeng Q."/>
            <person name="Gargeya S."/>
            <person name="Fitzgerald M."/>
            <person name="Haas B."/>
            <person name="Abouelleil A."/>
            <person name="Alvarado L."/>
            <person name="Arachchi H.M."/>
            <person name="Berlin A."/>
            <person name="Chapman S.B."/>
            <person name="Gearin G."/>
            <person name="Goldberg J."/>
            <person name="Griggs A."/>
            <person name="Gujja S."/>
            <person name="Hansen M."/>
            <person name="Heiman D."/>
            <person name="Howarth C."/>
            <person name="Larimer J."/>
            <person name="Lui A."/>
            <person name="MacDonald P.J.P."/>
            <person name="McCowen C."/>
            <person name="Montmayeur A."/>
            <person name="Murphy C."/>
            <person name="Neiman D."/>
            <person name="Pearson M."/>
            <person name="Priest M."/>
            <person name="Roberts A."/>
            <person name="Saif S."/>
            <person name="Shea T."/>
            <person name="Sisk P."/>
            <person name="Stolte C."/>
            <person name="Sykes S."/>
            <person name="Wortman J."/>
            <person name="Nusbaum C."/>
            <person name="Birren B."/>
        </authorList>
    </citation>
    <scope>NUCLEOTIDE SEQUENCE [LARGE SCALE GENOMIC DNA]</scope>
    <source>
        <strain evidence="6 7">ATCC 38327</strain>
    </source>
</reference>
<dbReference type="STRING" id="578462.A0A0L0S7Y0"/>
<dbReference type="PANTHER" id="PTHR14027">
    <property type="entry name" value="RNA POLYMERASE-ASSOCIATED PROTEIN CTR9"/>
    <property type="match status" value="1"/>
</dbReference>
<dbReference type="eggNOG" id="KOG2002">
    <property type="taxonomic scope" value="Eukaryota"/>
</dbReference>
<dbReference type="InterPro" id="IPR031101">
    <property type="entry name" value="Ctr9"/>
</dbReference>
<dbReference type="SMART" id="SM00028">
    <property type="entry name" value="TPR"/>
    <property type="match status" value="9"/>
</dbReference>
<keyword evidence="2 3" id="KW-0802">TPR repeat</keyword>
<feature type="compositionally biased region" description="Basic residues" evidence="5">
    <location>
        <begin position="1069"/>
        <end position="1083"/>
    </location>
</feature>
<feature type="compositionally biased region" description="Acidic residues" evidence="5">
    <location>
        <begin position="1054"/>
        <end position="1065"/>
    </location>
</feature>
<dbReference type="VEuPathDB" id="FungiDB:AMAG_04098"/>
<dbReference type="InterPro" id="IPR011990">
    <property type="entry name" value="TPR-like_helical_dom_sf"/>
</dbReference>
<dbReference type="GO" id="GO:0006368">
    <property type="term" value="P:transcription elongation by RNA polymerase II"/>
    <property type="evidence" value="ECO:0007669"/>
    <property type="project" value="TreeGrafter"/>
</dbReference>
<keyword evidence="4" id="KW-0175">Coiled coil</keyword>
<feature type="coiled-coil region" evidence="4">
    <location>
        <begin position="912"/>
        <end position="986"/>
    </location>
</feature>
<dbReference type="InterPro" id="IPR019734">
    <property type="entry name" value="TPR_rpt"/>
</dbReference>
<evidence type="ECO:0000256" key="4">
    <source>
        <dbReference type="SAM" id="Coils"/>
    </source>
</evidence>
<dbReference type="SUPFAM" id="SSF48452">
    <property type="entry name" value="TPR-like"/>
    <property type="match status" value="1"/>
</dbReference>
<accession>A0A0L0S7Y0</accession>
<organism evidence="6 7">
    <name type="scientific">Allomyces macrogynus (strain ATCC 38327)</name>
    <name type="common">Allomyces javanicus var. macrogynus</name>
    <dbReference type="NCBI Taxonomy" id="578462"/>
    <lineage>
        <taxon>Eukaryota</taxon>
        <taxon>Fungi</taxon>
        <taxon>Fungi incertae sedis</taxon>
        <taxon>Blastocladiomycota</taxon>
        <taxon>Blastocladiomycetes</taxon>
        <taxon>Blastocladiales</taxon>
        <taxon>Blastocladiaceae</taxon>
        <taxon>Allomyces</taxon>
    </lineage>
</organism>
<evidence type="ECO:0000256" key="2">
    <source>
        <dbReference type="ARBA" id="ARBA00022803"/>
    </source>
</evidence>
<feature type="repeat" description="TPR" evidence="3">
    <location>
        <begin position="203"/>
        <end position="236"/>
    </location>
</feature>
<dbReference type="EMBL" id="GG745333">
    <property type="protein sequence ID" value="KNE58531.1"/>
    <property type="molecule type" value="Genomic_DNA"/>
</dbReference>
<dbReference type="PROSITE" id="PS50005">
    <property type="entry name" value="TPR"/>
    <property type="match status" value="4"/>
</dbReference>
<evidence type="ECO:0000256" key="3">
    <source>
        <dbReference type="PROSITE-ProRule" id="PRU00339"/>
    </source>
</evidence>
<keyword evidence="1" id="KW-0677">Repeat</keyword>
<evidence type="ECO:0000256" key="5">
    <source>
        <dbReference type="SAM" id="MobiDB-lite"/>
    </source>
</evidence>
<feature type="repeat" description="TPR" evidence="3">
    <location>
        <begin position="625"/>
        <end position="658"/>
    </location>
</feature>
<feature type="repeat" description="TPR" evidence="3">
    <location>
        <begin position="324"/>
        <end position="357"/>
    </location>
</feature>